<protein>
    <submittedName>
        <fullName evidence="1">Putative methyltransferase, LIC12133 family</fullName>
    </submittedName>
</protein>
<name>A0A1H4IUJ0_9HYPH</name>
<organism evidence="1 2">
    <name type="scientific">Nitratireductor aquibiodomus</name>
    <dbReference type="NCBI Taxonomy" id="204799"/>
    <lineage>
        <taxon>Bacteria</taxon>
        <taxon>Pseudomonadati</taxon>
        <taxon>Pseudomonadota</taxon>
        <taxon>Alphaproteobacteria</taxon>
        <taxon>Hyphomicrobiales</taxon>
        <taxon>Phyllobacteriaceae</taxon>
        <taxon>Nitratireductor</taxon>
    </lineage>
</organism>
<accession>A0A1H4IUJ0</accession>
<keyword evidence="2" id="KW-1185">Reference proteome</keyword>
<dbReference type="InterPro" id="IPR027612">
    <property type="entry name" value="Put_MTase_LIC12133"/>
</dbReference>
<dbReference type="GO" id="GO:0032259">
    <property type="term" value="P:methylation"/>
    <property type="evidence" value="ECO:0007669"/>
    <property type="project" value="UniProtKB-KW"/>
</dbReference>
<dbReference type="NCBIfam" id="TIGR04325">
    <property type="entry name" value="MTase_LIC12133"/>
    <property type="match status" value="1"/>
</dbReference>
<gene>
    <name evidence="1" type="ORF">SAMN05216452_0602</name>
</gene>
<dbReference type="EMBL" id="FNSL01000001">
    <property type="protein sequence ID" value="SEB37754.1"/>
    <property type="molecule type" value="Genomic_DNA"/>
</dbReference>
<dbReference type="RefSeq" id="WP_007010406.1">
    <property type="nucleotide sequence ID" value="NZ_FNSL01000001.1"/>
</dbReference>
<evidence type="ECO:0000313" key="1">
    <source>
        <dbReference type="EMBL" id="SEB37754.1"/>
    </source>
</evidence>
<keyword evidence="1" id="KW-0808">Transferase</keyword>
<sequence>MALDQIKQGLKQARGAAFLPFQAAAGRMRMVAHRPVRFSGVYTTYEDALTAANQRGLAGYDHDAVAGVAFEQMCRLVPWDYPVLFWLSQIRQDIHSLLDAGGHMGTKFRAFRTILPEIEALKWTVYDVPAIVKAGEKRARDEGIENLSFTSRLDGHGPCDVFLGSGLLQYLNVPLPDLLDRLAAPPKHLLLNKVALRGGKTIVTLERIGPALVPYQIRNEASFLAELEGIGYSIADRWSIPSLSHVIDTHPEYGASESAGFYCTRR</sequence>
<reference evidence="2" key="1">
    <citation type="submission" date="2016-10" db="EMBL/GenBank/DDBJ databases">
        <authorList>
            <person name="Varghese N."/>
            <person name="Submissions S."/>
        </authorList>
    </citation>
    <scope>NUCLEOTIDE SEQUENCE [LARGE SCALE GENOMIC DNA]</scope>
    <source>
        <strain evidence="2">ES.061</strain>
    </source>
</reference>
<dbReference type="Proteomes" id="UP000199064">
    <property type="component" value="Unassembled WGS sequence"/>
</dbReference>
<proteinExistence type="predicted"/>
<dbReference type="AlphaFoldDB" id="A0A1H4IUJ0"/>
<keyword evidence="1" id="KW-0489">Methyltransferase</keyword>
<evidence type="ECO:0000313" key="2">
    <source>
        <dbReference type="Proteomes" id="UP000199064"/>
    </source>
</evidence>
<dbReference type="GO" id="GO:0008168">
    <property type="term" value="F:methyltransferase activity"/>
    <property type="evidence" value="ECO:0007669"/>
    <property type="project" value="UniProtKB-KW"/>
</dbReference>